<keyword evidence="5" id="KW-1185">Reference proteome</keyword>
<proteinExistence type="predicted"/>
<evidence type="ECO:0000313" key="5">
    <source>
        <dbReference type="Proteomes" id="UP000278085"/>
    </source>
</evidence>
<dbReference type="GO" id="GO:0004312">
    <property type="term" value="F:fatty acid synthase activity"/>
    <property type="evidence" value="ECO:0007669"/>
    <property type="project" value="TreeGrafter"/>
</dbReference>
<dbReference type="InterPro" id="IPR050091">
    <property type="entry name" value="PKS_NRPS_Biosynth_Enz"/>
</dbReference>
<evidence type="ECO:0000313" key="4">
    <source>
        <dbReference type="EMBL" id="RSZ60426.1"/>
    </source>
</evidence>
<accession>A0A430HSD5</accession>
<keyword evidence="4" id="KW-0012">Acyltransferase</keyword>
<dbReference type="InterPro" id="IPR001227">
    <property type="entry name" value="Ac_transferase_dom_sf"/>
</dbReference>
<dbReference type="SMART" id="SM00827">
    <property type="entry name" value="PKS_AT"/>
    <property type="match status" value="1"/>
</dbReference>
<dbReference type="GO" id="GO:0006633">
    <property type="term" value="P:fatty acid biosynthetic process"/>
    <property type="evidence" value="ECO:0007669"/>
    <property type="project" value="TreeGrafter"/>
</dbReference>
<dbReference type="GO" id="GO:0071770">
    <property type="term" value="P:DIM/DIP cell wall layer assembly"/>
    <property type="evidence" value="ECO:0007669"/>
    <property type="project" value="TreeGrafter"/>
</dbReference>
<evidence type="ECO:0000256" key="1">
    <source>
        <dbReference type="ARBA" id="ARBA00022450"/>
    </source>
</evidence>
<name>A0A430HSD5_9BURK</name>
<dbReference type="RefSeq" id="WP_126072837.1">
    <property type="nucleotide sequence ID" value="NZ_CP051166.1"/>
</dbReference>
<evidence type="ECO:0000256" key="2">
    <source>
        <dbReference type="ARBA" id="ARBA00022553"/>
    </source>
</evidence>
<reference evidence="4 5" key="1">
    <citation type="submission" date="2018-12" db="EMBL/GenBank/DDBJ databases">
        <authorList>
            <person name="Yang E."/>
        </authorList>
    </citation>
    <scope>NUCLEOTIDE SEQUENCE [LARGE SCALE GENOMIC DNA]</scope>
    <source>
        <strain evidence="4 5">SOD</strain>
    </source>
</reference>
<organism evidence="4 5">
    <name type="scientific">Massilia atriviolacea</name>
    <dbReference type="NCBI Taxonomy" id="2495579"/>
    <lineage>
        <taxon>Bacteria</taxon>
        <taxon>Pseudomonadati</taxon>
        <taxon>Pseudomonadota</taxon>
        <taxon>Betaproteobacteria</taxon>
        <taxon>Burkholderiales</taxon>
        <taxon>Oxalobacteraceae</taxon>
        <taxon>Telluria group</taxon>
        <taxon>Massilia</taxon>
    </lineage>
</organism>
<dbReference type="Proteomes" id="UP000278085">
    <property type="component" value="Unassembled WGS sequence"/>
</dbReference>
<dbReference type="GO" id="GO:0005886">
    <property type="term" value="C:plasma membrane"/>
    <property type="evidence" value="ECO:0007669"/>
    <property type="project" value="TreeGrafter"/>
</dbReference>
<dbReference type="GO" id="GO:0005737">
    <property type="term" value="C:cytoplasm"/>
    <property type="evidence" value="ECO:0007669"/>
    <property type="project" value="TreeGrafter"/>
</dbReference>
<evidence type="ECO:0000259" key="3">
    <source>
        <dbReference type="SMART" id="SM00827"/>
    </source>
</evidence>
<protein>
    <submittedName>
        <fullName evidence="4">Acyltransferase domain-containing protein</fullName>
    </submittedName>
</protein>
<dbReference type="Pfam" id="PF00698">
    <property type="entry name" value="Acyl_transf_1"/>
    <property type="match status" value="1"/>
</dbReference>
<dbReference type="InterPro" id="IPR014043">
    <property type="entry name" value="Acyl_transferase_dom"/>
</dbReference>
<gene>
    <name evidence="4" type="ORF">EJB06_04745</name>
</gene>
<dbReference type="InterPro" id="IPR016035">
    <property type="entry name" value="Acyl_Trfase/lysoPLipase"/>
</dbReference>
<keyword evidence="1" id="KW-0596">Phosphopantetheine</keyword>
<sequence length="322" mass="35255">MTANTVFMFSGQGSQYYQMGKQLFDADPVFRSWMTRLDDLACRIAGHRIIEAVYAAPKSEVFDAIDYTHAAIFMVEYALAQCLIARAIVPDMTLGSSLGSFAAAAVAGYIEPEDALAAVLEQAAAFAASCERGGMIAILADPSLYEDDFLRRHSTLAAINFSTHFAVSAAHADLAPIEAVLRQRGITYQRLAVSYAFHSARIDLAEEQFAWFMKSIPCASARLPLVCCERGAALKQLSDDYFWRVVRQPIRFREAIASLEGQGRHRYIDVGPSGTLATFVKYALPDASASTAHATLTPYGQDLNNLARLASDAHPRKMEQHG</sequence>
<feature type="domain" description="Malonyl-CoA:ACP transacylase (MAT)" evidence="3">
    <location>
        <begin position="8"/>
        <end position="299"/>
    </location>
</feature>
<dbReference type="SUPFAM" id="SSF52151">
    <property type="entry name" value="FabD/lysophospholipase-like"/>
    <property type="match status" value="1"/>
</dbReference>
<comment type="caution">
    <text evidence="4">The sequence shown here is derived from an EMBL/GenBank/DDBJ whole genome shotgun (WGS) entry which is preliminary data.</text>
</comment>
<dbReference type="EMBL" id="RXLQ01000002">
    <property type="protein sequence ID" value="RSZ60426.1"/>
    <property type="molecule type" value="Genomic_DNA"/>
</dbReference>
<keyword evidence="4" id="KW-0808">Transferase</keyword>
<dbReference type="PANTHER" id="PTHR43775">
    <property type="entry name" value="FATTY ACID SYNTHASE"/>
    <property type="match status" value="1"/>
</dbReference>
<keyword evidence="2" id="KW-0597">Phosphoprotein</keyword>
<dbReference type="Gene3D" id="3.40.366.10">
    <property type="entry name" value="Malonyl-Coenzyme A Acyl Carrier Protein, domain 2"/>
    <property type="match status" value="1"/>
</dbReference>
<dbReference type="OrthoDB" id="9808564at2"/>
<dbReference type="PANTHER" id="PTHR43775:SF37">
    <property type="entry name" value="SI:DKEY-61P9.11"/>
    <property type="match status" value="1"/>
</dbReference>
<dbReference type="AlphaFoldDB" id="A0A430HSD5"/>